<keyword evidence="6" id="KW-0406">Ion transport</keyword>
<keyword evidence="7" id="KW-0472">Membrane</keyword>
<evidence type="ECO:0000256" key="7">
    <source>
        <dbReference type="ARBA" id="ARBA00023136"/>
    </source>
</evidence>
<name>A0A8J5JGN4_HOMAM</name>
<keyword evidence="5" id="KW-1133">Transmembrane helix</keyword>
<keyword evidence="3" id="KW-1003">Cell membrane</keyword>
<keyword evidence="2" id="KW-0813">Transport</keyword>
<dbReference type="GO" id="GO:0015276">
    <property type="term" value="F:ligand-gated monoatomic ion channel activity"/>
    <property type="evidence" value="ECO:0007669"/>
    <property type="project" value="InterPro"/>
</dbReference>
<keyword evidence="8 13" id="KW-0675">Receptor</keyword>
<evidence type="ECO:0000256" key="11">
    <source>
        <dbReference type="ARBA" id="ARBA00023303"/>
    </source>
</evidence>
<evidence type="ECO:0000313" key="13">
    <source>
        <dbReference type="EMBL" id="KAG7156389.1"/>
    </source>
</evidence>
<feature type="domain" description="Ionotropic glutamate receptor L-glutamate and glycine-binding" evidence="12">
    <location>
        <begin position="10"/>
        <end position="115"/>
    </location>
</feature>
<dbReference type="GO" id="GO:0005886">
    <property type="term" value="C:plasma membrane"/>
    <property type="evidence" value="ECO:0007669"/>
    <property type="project" value="UniProtKB-SubCell"/>
</dbReference>
<evidence type="ECO:0000256" key="2">
    <source>
        <dbReference type="ARBA" id="ARBA00022448"/>
    </source>
</evidence>
<evidence type="ECO:0000313" key="14">
    <source>
        <dbReference type="Proteomes" id="UP000747542"/>
    </source>
</evidence>
<keyword evidence="10" id="KW-1071">Ligand-gated ion channel</keyword>
<dbReference type="SUPFAM" id="SSF53850">
    <property type="entry name" value="Periplasmic binding protein-like II"/>
    <property type="match status" value="1"/>
</dbReference>
<keyword evidence="9" id="KW-0325">Glycoprotein</keyword>
<keyword evidence="11" id="KW-0407">Ion channel</keyword>
<evidence type="ECO:0000256" key="6">
    <source>
        <dbReference type="ARBA" id="ARBA00023065"/>
    </source>
</evidence>
<sequence length="134" mass="15202">MATTRPLIRIAAEEWVPYTNLQADENDSLSIGGPMGNFLHVFSIMMDFDYELVRPPDGLWSARFPNGSYKGMVGMLMREEVEFALGPFFATDERESVVDLTVPFYNDFYAIFMIRPTLSNDVLGFVKPFMPLVG</sequence>
<gene>
    <name evidence="13" type="primary">Glrk-L16</name>
    <name evidence="13" type="ORF">Hamer_G006134</name>
</gene>
<dbReference type="AlphaFoldDB" id="A0A8J5JGN4"/>
<keyword evidence="14" id="KW-1185">Reference proteome</keyword>
<accession>A0A8J5JGN4</accession>
<evidence type="ECO:0000256" key="8">
    <source>
        <dbReference type="ARBA" id="ARBA00023170"/>
    </source>
</evidence>
<evidence type="ECO:0000256" key="1">
    <source>
        <dbReference type="ARBA" id="ARBA00004651"/>
    </source>
</evidence>
<dbReference type="Pfam" id="PF10613">
    <property type="entry name" value="Lig_chan-Glu_bd"/>
    <property type="match status" value="1"/>
</dbReference>
<comment type="subcellular location">
    <subcellularLocation>
        <location evidence="1">Cell membrane</location>
        <topology evidence="1">Multi-pass membrane protein</topology>
    </subcellularLocation>
</comment>
<evidence type="ECO:0000256" key="3">
    <source>
        <dbReference type="ARBA" id="ARBA00022475"/>
    </source>
</evidence>
<evidence type="ECO:0000256" key="4">
    <source>
        <dbReference type="ARBA" id="ARBA00022692"/>
    </source>
</evidence>
<dbReference type="PANTHER" id="PTHR42643:SF38">
    <property type="entry name" value="IONOTROPIC RECEPTOR 100A"/>
    <property type="match status" value="1"/>
</dbReference>
<dbReference type="Gene3D" id="3.40.190.10">
    <property type="entry name" value="Periplasmic binding protein-like II"/>
    <property type="match status" value="1"/>
</dbReference>
<proteinExistence type="predicted"/>
<dbReference type="PANTHER" id="PTHR42643">
    <property type="entry name" value="IONOTROPIC RECEPTOR 20A-RELATED"/>
    <property type="match status" value="1"/>
</dbReference>
<reference evidence="13" key="1">
    <citation type="journal article" date="2021" name="Sci. Adv.">
        <title>The American lobster genome reveals insights on longevity, neural, and immune adaptations.</title>
        <authorList>
            <person name="Polinski J.M."/>
            <person name="Zimin A.V."/>
            <person name="Clark K.F."/>
            <person name="Kohn A.B."/>
            <person name="Sadowski N."/>
            <person name="Timp W."/>
            <person name="Ptitsyn A."/>
            <person name="Khanna P."/>
            <person name="Romanova D.Y."/>
            <person name="Williams P."/>
            <person name="Greenwood S.J."/>
            <person name="Moroz L.L."/>
            <person name="Walt D.R."/>
            <person name="Bodnar A.G."/>
        </authorList>
    </citation>
    <scope>NUCLEOTIDE SEQUENCE</scope>
    <source>
        <strain evidence="13">GMGI-L3</strain>
    </source>
</reference>
<evidence type="ECO:0000256" key="10">
    <source>
        <dbReference type="ARBA" id="ARBA00023286"/>
    </source>
</evidence>
<dbReference type="EMBL" id="JAHLQT010039184">
    <property type="protein sequence ID" value="KAG7156389.1"/>
    <property type="molecule type" value="Genomic_DNA"/>
</dbReference>
<dbReference type="InterPro" id="IPR019594">
    <property type="entry name" value="Glu/Gly-bd"/>
</dbReference>
<evidence type="ECO:0000256" key="9">
    <source>
        <dbReference type="ARBA" id="ARBA00023180"/>
    </source>
</evidence>
<comment type="caution">
    <text evidence="13">The sequence shown here is derived from an EMBL/GenBank/DDBJ whole genome shotgun (WGS) entry which is preliminary data.</text>
</comment>
<evidence type="ECO:0000256" key="5">
    <source>
        <dbReference type="ARBA" id="ARBA00022989"/>
    </source>
</evidence>
<dbReference type="Proteomes" id="UP000747542">
    <property type="component" value="Unassembled WGS sequence"/>
</dbReference>
<evidence type="ECO:0000259" key="12">
    <source>
        <dbReference type="Pfam" id="PF10613"/>
    </source>
</evidence>
<organism evidence="13 14">
    <name type="scientific">Homarus americanus</name>
    <name type="common">American lobster</name>
    <dbReference type="NCBI Taxonomy" id="6706"/>
    <lineage>
        <taxon>Eukaryota</taxon>
        <taxon>Metazoa</taxon>
        <taxon>Ecdysozoa</taxon>
        <taxon>Arthropoda</taxon>
        <taxon>Crustacea</taxon>
        <taxon>Multicrustacea</taxon>
        <taxon>Malacostraca</taxon>
        <taxon>Eumalacostraca</taxon>
        <taxon>Eucarida</taxon>
        <taxon>Decapoda</taxon>
        <taxon>Pleocyemata</taxon>
        <taxon>Astacidea</taxon>
        <taxon>Nephropoidea</taxon>
        <taxon>Nephropidae</taxon>
        <taxon>Homarus</taxon>
    </lineage>
</organism>
<protein>
    <submittedName>
        <fullName evidence="13">Glutamate receptor-like 16</fullName>
    </submittedName>
</protein>
<dbReference type="InterPro" id="IPR052192">
    <property type="entry name" value="Insect_Ionotropic_Sensory_Rcpt"/>
</dbReference>
<keyword evidence="4" id="KW-0812">Transmembrane</keyword>